<keyword evidence="1 2" id="KW-0344">Guanine-nucleotide releasing factor</keyword>
<dbReference type="AlphaFoldDB" id="A0AB40AR81"/>
<proteinExistence type="predicted"/>
<evidence type="ECO:0000256" key="1">
    <source>
        <dbReference type="ARBA" id="ARBA00022658"/>
    </source>
</evidence>
<sequence>MARSSEKGGAGDGQPTEMEMMKERFAKLLLGEDMSGGGKGVSSALALSNAITNLAASVFGEQWKLEPMAAERKARWRREVDWLLSVTEHIVEFVASNQVGKDGTNMEIMTTQQRKDLHMNIPALRKLDAMLIVIKQHSIID</sequence>
<organism evidence="4 5">
    <name type="scientific">Dioscorea cayennensis subsp. rotundata</name>
    <name type="common">White Guinea yam</name>
    <name type="synonym">Dioscorea rotundata</name>
    <dbReference type="NCBI Taxonomy" id="55577"/>
    <lineage>
        <taxon>Eukaryota</taxon>
        <taxon>Viridiplantae</taxon>
        <taxon>Streptophyta</taxon>
        <taxon>Embryophyta</taxon>
        <taxon>Tracheophyta</taxon>
        <taxon>Spermatophyta</taxon>
        <taxon>Magnoliopsida</taxon>
        <taxon>Liliopsida</taxon>
        <taxon>Dioscoreales</taxon>
        <taxon>Dioscoreaceae</taxon>
        <taxon>Dioscorea</taxon>
    </lineage>
</organism>
<dbReference type="PANTHER" id="PTHR33101">
    <property type="entry name" value="ROP GUANINE NUCLEOTIDE EXCHANGE FACTOR 1"/>
    <property type="match status" value="1"/>
</dbReference>
<dbReference type="GO" id="GO:0005085">
    <property type="term" value="F:guanyl-nucleotide exchange factor activity"/>
    <property type="evidence" value="ECO:0007669"/>
    <property type="project" value="UniProtKB-UniRule"/>
</dbReference>
<evidence type="ECO:0000259" key="3">
    <source>
        <dbReference type="PROSITE" id="PS51334"/>
    </source>
</evidence>
<dbReference type="Pfam" id="PF03759">
    <property type="entry name" value="PRONE"/>
    <property type="match status" value="1"/>
</dbReference>
<feature type="domain" description="PRONE" evidence="3">
    <location>
        <begin position="8"/>
        <end position="141"/>
    </location>
</feature>
<evidence type="ECO:0000256" key="2">
    <source>
        <dbReference type="PROSITE-ProRule" id="PRU00663"/>
    </source>
</evidence>
<dbReference type="Gene3D" id="1.20.58.2010">
    <property type="entry name" value="PRONE domain, subdomain 1"/>
    <property type="match status" value="1"/>
</dbReference>
<dbReference type="PANTHER" id="PTHR33101:SF10">
    <property type="entry name" value="ROP GUANINE NUCLEOTIDE EXCHANGE FACTOR 12"/>
    <property type="match status" value="1"/>
</dbReference>
<reference evidence="5" key="1">
    <citation type="submission" date="2025-08" db="UniProtKB">
        <authorList>
            <consortium name="RefSeq"/>
        </authorList>
    </citation>
    <scope>IDENTIFICATION</scope>
</reference>
<name>A0AB40AR81_DIOCR</name>
<dbReference type="RefSeq" id="XP_039117457.1">
    <property type="nucleotide sequence ID" value="XM_039261523.1"/>
</dbReference>
<dbReference type="GeneID" id="120253198"/>
<accession>A0AB40AR81</accession>
<evidence type="ECO:0000313" key="4">
    <source>
        <dbReference type="Proteomes" id="UP001515500"/>
    </source>
</evidence>
<dbReference type="Proteomes" id="UP001515500">
    <property type="component" value="Chromosome 26"/>
</dbReference>
<dbReference type="InterPro" id="IPR005512">
    <property type="entry name" value="PRONE_dom"/>
</dbReference>
<protein>
    <submittedName>
        <fullName evidence="5">Rop guanine nucleotide exchange factor 12-like</fullName>
    </submittedName>
</protein>
<dbReference type="InterPro" id="IPR038937">
    <property type="entry name" value="RopGEF"/>
</dbReference>
<keyword evidence="4" id="KW-1185">Reference proteome</keyword>
<evidence type="ECO:0000313" key="5">
    <source>
        <dbReference type="RefSeq" id="XP_039117457.1"/>
    </source>
</evidence>
<gene>
    <name evidence="5" type="primary">LOC120253198</name>
</gene>
<dbReference type="PROSITE" id="PS51334">
    <property type="entry name" value="PRONE"/>
    <property type="match status" value="1"/>
</dbReference>